<dbReference type="AlphaFoldDB" id="A0A9D1GG60"/>
<gene>
    <name evidence="1" type="ORF">IAD06_05930</name>
</gene>
<sequence length="100" mass="11759">MITSGEKREEYREIKTYWENRLMCQPNFGCGAGRMCKQVRECIARCERFTNVRFRRGYTSKVMIFEIESITIGKGKPEWGTPDHDVFIIKLGQKIKTSED</sequence>
<comment type="caution">
    <text evidence="1">The sequence shown here is derived from an EMBL/GenBank/DDBJ whole genome shotgun (WGS) entry which is preliminary data.</text>
</comment>
<evidence type="ECO:0000313" key="1">
    <source>
        <dbReference type="EMBL" id="HIT39559.1"/>
    </source>
</evidence>
<organism evidence="1 2">
    <name type="scientific">Candidatus Caccoplasma intestinavium</name>
    <dbReference type="NCBI Taxonomy" id="2840716"/>
    <lineage>
        <taxon>Bacteria</taxon>
        <taxon>Pseudomonadati</taxon>
        <taxon>Bacteroidota</taxon>
        <taxon>Bacteroidia</taxon>
        <taxon>Bacteroidales</taxon>
        <taxon>Bacteroidaceae</taxon>
        <taxon>Bacteroidaceae incertae sedis</taxon>
        <taxon>Candidatus Caccoplasma</taxon>
    </lineage>
</organism>
<evidence type="ECO:0000313" key="2">
    <source>
        <dbReference type="Proteomes" id="UP000886722"/>
    </source>
</evidence>
<dbReference type="Proteomes" id="UP000886722">
    <property type="component" value="Unassembled WGS sequence"/>
</dbReference>
<reference evidence="1" key="2">
    <citation type="journal article" date="2021" name="PeerJ">
        <title>Extensive microbial diversity within the chicken gut microbiome revealed by metagenomics and culture.</title>
        <authorList>
            <person name="Gilroy R."/>
            <person name="Ravi A."/>
            <person name="Getino M."/>
            <person name="Pursley I."/>
            <person name="Horton D.L."/>
            <person name="Alikhan N.F."/>
            <person name="Baker D."/>
            <person name="Gharbi K."/>
            <person name="Hall N."/>
            <person name="Watson M."/>
            <person name="Adriaenssens E.M."/>
            <person name="Foster-Nyarko E."/>
            <person name="Jarju S."/>
            <person name="Secka A."/>
            <person name="Antonio M."/>
            <person name="Oren A."/>
            <person name="Chaudhuri R.R."/>
            <person name="La Ragione R."/>
            <person name="Hildebrand F."/>
            <person name="Pallen M.J."/>
        </authorList>
    </citation>
    <scope>NUCLEOTIDE SEQUENCE</scope>
    <source>
        <strain evidence="1">21143</strain>
    </source>
</reference>
<proteinExistence type="predicted"/>
<reference evidence="1" key="1">
    <citation type="submission" date="2020-10" db="EMBL/GenBank/DDBJ databases">
        <authorList>
            <person name="Gilroy R."/>
        </authorList>
    </citation>
    <scope>NUCLEOTIDE SEQUENCE</scope>
    <source>
        <strain evidence="1">21143</strain>
    </source>
</reference>
<name>A0A9D1GG60_9BACT</name>
<dbReference type="EMBL" id="DVKT01000045">
    <property type="protein sequence ID" value="HIT39559.1"/>
    <property type="molecule type" value="Genomic_DNA"/>
</dbReference>
<protein>
    <submittedName>
        <fullName evidence="1">Uncharacterized protein</fullName>
    </submittedName>
</protein>
<accession>A0A9D1GG60</accession>